<dbReference type="AlphaFoldDB" id="A0AAE2BLV8"/>
<dbReference type="Proteomes" id="UP001289374">
    <property type="component" value="Unassembled WGS sequence"/>
</dbReference>
<dbReference type="EMBL" id="JACGWL010000012">
    <property type="protein sequence ID" value="KAK4390137.1"/>
    <property type="molecule type" value="Genomic_DNA"/>
</dbReference>
<gene>
    <name evidence="1" type="ORF">Sango_2077000</name>
</gene>
<organism evidence="1 2">
    <name type="scientific">Sesamum angolense</name>
    <dbReference type="NCBI Taxonomy" id="2727404"/>
    <lineage>
        <taxon>Eukaryota</taxon>
        <taxon>Viridiplantae</taxon>
        <taxon>Streptophyta</taxon>
        <taxon>Embryophyta</taxon>
        <taxon>Tracheophyta</taxon>
        <taxon>Spermatophyta</taxon>
        <taxon>Magnoliopsida</taxon>
        <taxon>eudicotyledons</taxon>
        <taxon>Gunneridae</taxon>
        <taxon>Pentapetalae</taxon>
        <taxon>asterids</taxon>
        <taxon>lamiids</taxon>
        <taxon>Lamiales</taxon>
        <taxon>Pedaliaceae</taxon>
        <taxon>Sesamum</taxon>
    </lineage>
</organism>
<dbReference type="PANTHER" id="PTHR34222:SF99">
    <property type="entry name" value="PROTEIN, PUTATIVE-RELATED"/>
    <property type="match status" value="1"/>
</dbReference>
<evidence type="ECO:0008006" key="3">
    <source>
        <dbReference type="Google" id="ProtNLM"/>
    </source>
</evidence>
<reference evidence="1" key="2">
    <citation type="journal article" date="2024" name="Plant">
        <title>Genomic evolution and insights into agronomic trait innovations of Sesamum species.</title>
        <authorList>
            <person name="Miao H."/>
            <person name="Wang L."/>
            <person name="Qu L."/>
            <person name="Liu H."/>
            <person name="Sun Y."/>
            <person name="Le M."/>
            <person name="Wang Q."/>
            <person name="Wei S."/>
            <person name="Zheng Y."/>
            <person name="Lin W."/>
            <person name="Duan Y."/>
            <person name="Cao H."/>
            <person name="Xiong S."/>
            <person name="Wang X."/>
            <person name="Wei L."/>
            <person name="Li C."/>
            <person name="Ma Q."/>
            <person name="Ju M."/>
            <person name="Zhao R."/>
            <person name="Li G."/>
            <person name="Mu C."/>
            <person name="Tian Q."/>
            <person name="Mei H."/>
            <person name="Zhang T."/>
            <person name="Gao T."/>
            <person name="Zhang H."/>
        </authorList>
    </citation>
    <scope>NUCLEOTIDE SEQUENCE</scope>
    <source>
        <strain evidence="1">K16</strain>
    </source>
</reference>
<name>A0AAE2BLV8_9LAMI</name>
<comment type="caution">
    <text evidence="1">The sequence shown here is derived from an EMBL/GenBank/DDBJ whole genome shotgun (WGS) entry which is preliminary data.</text>
</comment>
<reference evidence="1" key="1">
    <citation type="submission" date="2020-06" db="EMBL/GenBank/DDBJ databases">
        <authorList>
            <person name="Li T."/>
            <person name="Hu X."/>
            <person name="Zhang T."/>
            <person name="Song X."/>
            <person name="Zhang H."/>
            <person name="Dai N."/>
            <person name="Sheng W."/>
            <person name="Hou X."/>
            <person name="Wei L."/>
        </authorList>
    </citation>
    <scope>NUCLEOTIDE SEQUENCE</scope>
    <source>
        <strain evidence="1">K16</strain>
        <tissue evidence="1">Leaf</tissue>
    </source>
</reference>
<proteinExistence type="predicted"/>
<evidence type="ECO:0000313" key="1">
    <source>
        <dbReference type="EMBL" id="KAK4390137.1"/>
    </source>
</evidence>
<keyword evidence="2" id="KW-1185">Reference proteome</keyword>
<protein>
    <recommendedName>
        <fullName evidence="3">GAG-pre-integrase domain-containing protein</fullName>
    </recommendedName>
</protein>
<accession>A0AAE2BLV8</accession>
<dbReference type="PANTHER" id="PTHR34222">
    <property type="entry name" value="GAG_PRE-INTEGRS DOMAIN-CONTAINING PROTEIN"/>
    <property type="match status" value="1"/>
</dbReference>
<evidence type="ECO:0000313" key="2">
    <source>
        <dbReference type="Proteomes" id="UP001289374"/>
    </source>
</evidence>
<sequence>MEFLMGLHESYDSERSQILMMEPLPNIQRVYAMLLRIERQRSVQIGMTNAMNNTAYQLAIKENKKEVADRFFQKKKGVFDKCGLVCENCNKPGHSKDTCFKLHDIPDWYKILTDQKKKELLKLVKTNMPADPVTVNFANFVHHDDEFATNLFLPDGSQKSVSLIGIVKLSQFITLEHVIHILDFAVNLISASQLCNSNAISCFFSQSHCYLQDQVSKDVLAAGTLVQKLYVLTPTSFKSSVTESSSFIDDSCSTVTHYTKSVLHMRLGHASMQTISHKPLYQTLVDDERSHCDICHLAKQTRVPFSLNCFHFASTTSTAPSCPLPTTFPSSSYLEDVSSLHPPSAPVSDSLPALVSLSESFDPTFPVVPNSSISTDCSSQPNSLCRSTPTSHKPSWLDDFVCHQSTPFLLQSNNSGYISFVASLSILQEPRSFIEAVQHSQWQEAMEQELLALEKNRTWTLTPSSSGKATHWLQMGLQIEAQG</sequence>